<proteinExistence type="predicted"/>
<evidence type="ECO:0000256" key="1">
    <source>
        <dbReference type="ARBA" id="ARBA00004141"/>
    </source>
</evidence>
<dbReference type="STRING" id="5288.A0A5C5FW10"/>
<evidence type="ECO:0000313" key="7">
    <source>
        <dbReference type="EMBL" id="TNY20940.1"/>
    </source>
</evidence>
<feature type="compositionally biased region" description="Acidic residues" evidence="5">
    <location>
        <begin position="549"/>
        <end position="558"/>
    </location>
</feature>
<dbReference type="PANTHER" id="PTHR12570:SF82">
    <property type="entry name" value="NIPA-LIKE PROTEIN 3"/>
    <property type="match status" value="1"/>
</dbReference>
<feature type="compositionally biased region" description="Basic and acidic residues" evidence="5">
    <location>
        <begin position="448"/>
        <end position="462"/>
    </location>
</feature>
<feature type="compositionally biased region" description="Basic and acidic residues" evidence="5">
    <location>
        <begin position="568"/>
        <end position="580"/>
    </location>
</feature>
<evidence type="ECO:0000256" key="2">
    <source>
        <dbReference type="ARBA" id="ARBA00022692"/>
    </source>
</evidence>
<feature type="transmembrane region" description="Helical" evidence="6">
    <location>
        <begin position="343"/>
        <end position="363"/>
    </location>
</feature>
<evidence type="ECO:0008006" key="9">
    <source>
        <dbReference type="Google" id="ProtNLM"/>
    </source>
</evidence>
<reference evidence="7 8" key="1">
    <citation type="submission" date="2019-03" db="EMBL/GenBank/DDBJ databases">
        <title>Rhodosporidium diobovatum UCD-FST 08-225 genome sequencing, assembly, and annotation.</title>
        <authorList>
            <person name="Fakankun I.U."/>
            <person name="Fristensky B."/>
            <person name="Levin D.B."/>
        </authorList>
    </citation>
    <scope>NUCLEOTIDE SEQUENCE [LARGE SCALE GENOMIC DNA]</scope>
    <source>
        <strain evidence="7 8">UCD-FST 08-225</strain>
    </source>
</reference>
<accession>A0A5C5FW10</accession>
<feature type="compositionally biased region" description="Acidic residues" evidence="5">
    <location>
        <begin position="525"/>
        <end position="535"/>
    </location>
</feature>
<name>A0A5C5FW10_9BASI</name>
<dbReference type="OrthoDB" id="165382at2759"/>
<evidence type="ECO:0000256" key="3">
    <source>
        <dbReference type="ARBA" id="ARBA00022989"/>
    </source>
</evidence>
<feature type="transmembrane region" description="Helical" evidence="6">
    <location>
        <begin position="58"/>
        <end position="77"/>
    </location>
</feature>
<dbReference type="EMBL" id="SOZI01000054">
    <property type="protein sequence ID" value="TNY20940.1"/>
    <property type="molecule type" value="Genomic_DNA"/>
</dbReference>
<keyword evidence="4 6" id="KW-0472">Membrane</keyword>
<feature type="compositionally biased region" description="Low complexity" evidence="5">
    <location>
        <begin position="484"/>
        <end position="495"/>
    </location>
</feature>
<gene>
    <name evidence="7" type="ORF">DMC30DRAFT_228102</name>
</gene>
<dbReference type="AlphaFoldDB" id="A0A5C5FW10"/>
<dbReference type="GO" id="GO:0015095">
    <property type="term" value="F:magnesium ion transmembrane transporter activity"/>
    <property type="evidence" value="ECO:0007669"/>
    <property type="project" value="InterPro"/>
</dbReference>
<feature type="transmembrane region" description="Helical" evidence="6">
    <location>
        <begin position="369"/>
        <end position="393"/>
    </location>
</feature>
<keyword evidence="3 6" id="KW-1133">Transmembrane helix</keyword>
<dbReference type="Proteomes" id="UP000311382">
    <property type="component" value="Unassembled WGS sequence"/>
</dbReference>
<feature type="region of interest" description="Disordered" evidence="5">
    <location>
        <begin position="396"/>
        <end position="415"/>
    </location>
</feature>
<comment type="caution">
    <text evidence="7">The sequence shown here is derived from an EMBL/GenBank/DDBJ whole genome shotgun (WGS) entry which is preliminary data.</text>
</comment>
<evidence type="ECO:0000256" key="6">
    <source>
        <dbReference type="SAM" id="Phobius"/>
    </source>
</evidence>
<dbReference type="Pfam" id="PF05653">
    <property type="entry name" value="Mg_trans_NIPA"/>
    <property type="match status" value="2"/>
</dbReference>
<keyword evidence="2 6" id="KW-0812">Transmembrane</keyword>
<feature type="compositionally biased region" description="Polar residues" evidence="5">
    <location>
        <begin position="405"/>
        <end position="415"/>
    </location>
</feature>
<keyword evidence="8" id="KW-1185">Reference proteome</keyword>
<evidence type="ECO:0000256" key="4">
    <source>
        <dbReference type="ARBA" id="ARBA00023136"/>
    </source>
</evidence>
<evidence type="ECO:0000313" key="8">
    <source>
        <dbReference type="Proteomes" id="UP000311382"/>
    </source>
</evidence>
<dbReference type="GO" id="GO:0016020">
    <property type="term" value="C:membrane"/>
    <property type="evidence" value="ECO:0007669"/>
    <property type="project" value="UniProtKB-SubCell"/>
</dbReference>
<feature type="transmembrane region" description="Helical" evidence="6">
    <location>
        <begin position="116"/>
        <end position="135"/>
    </location>
</feature>
<feature type="transmembrane region" description="Helical" evidence="6">
    <location>
        <begin position="18"/>
        <end position="38"/>
    </location>
</feature>
<comment type="subcellular location">
    <subcellularLocation>
        <location evidence="1">Membrane</location>
        <topology evidence="1">Multi-pass membrane protein</topology>
    </subcellularLocation>
</comment>
<protein>
    <recommendedName>
        <fullName evidence="9">Magnesium transporter NIPA-domain-containing protein</fullName>
    </recommendedName>
</protein>
<feature type="transmembrane region" description="Helical" evidence="6">
    <location>
        <begin position="89"/>
        <end position="109"/>
    </location>
</feature>
<feature type="transmembrane region" description="Helical" evidence="6">
    <location>
        <begin position="268"/>
        <end position="286"/>
    </location>
</feature>
<sequence length="580" mass="62674">MQNQTDLYSPRTYSATDFVIGLFITLAASLFNALGLNITKLDYARSLAVPAAQRRPDFLRPWWVVGNTLYIASQVVGSTLALEFLRAEYVAPLGSSSLIFNVVFAFLLAGTPITRLDVAGTAVIIVGVVGVVAFSNRKIKTDKIDAESNLSLSLLKELWGRGGWIAFFVCLEVVTLALWWLSRITHEVCMARVTDERGEDRTGLDAMMDGTGGRRVVDPYAGQGFVGKVKSARDAWHRRQGRVRQLVKDRVERWSASRPDTSIKRLSAFLWAVTGGLLSGQTLVLAKSGVKLVTSAINHTDPNEANQFTSPLTWMIVILLVVCAVAQVYALNQALSVGDSTQVVPLFFSAYTISGFIISLVYLDQTNSYRTPIFVCIWLSIAVLIGGVVMLSLKKPPPAPRERSGSTASTLPNPFDDPSSSAVAYELDSPIKPGFARATTGASEVDVEAGRGGRGAEEEQPRRKGQGWLSRLFGGLPSDPPAAPSASLPATRAGPAQPPRRGRNTDGDGDSVLASERASQRGAEELEMDEVDGLEDYGAGFKGGQRGEEEGDEDDDFGEFEKATGAVRVDEAPDRERRGP</sequence>
<feature type="region of interest" description="Disordered" evidence="5">
    <location>
        <begin position="434"/>
        <end position="580"/>
    </location>
</feature>
<dbReference type="SUPFAM" id="SSF103481">
    <property type="entry name" value="Multidrug resistance efflux transporter EmrE"/>
    <property type="match status" value="1"/>
</dbReference>
<feature type="transmembrane region" description="Helical" evidence="6">
    <location>
        <begin position="162"/>
        <end position="182"/>
    </location>
</feature>
<dbReference type="InterPro" id="IPR008521">
    <property type="entry name" value="Mg_trans_NIPA"/>
</dbReference>
<organism evidence="7 8">
    <name type="scientific">Rhodotorula diobovata</name>
    <dbReference type="NCBI Taxonomy" id="5288"/>
    <lineage>
        <taxon>Eukaryota</taxon>
        <taxon>Fungi</taxon>
        <taxon>Dikarya</taxon>
        <taxon>Basidiomycota</taxon>
        <taxon>Pucciniomycotina</taxon>
        <taxon>Microbotryomycetes</taxon>
        <taxon>Sporidiobolales</taxon>
        <taxon>Sporidiobolaceae</taxon>
        <taxon>Rhodotorula</taxon>
    </lineage>
</organism>
<evidence type="ECO:0000256" key="5">
    <source>
        <dbReference type="SAM" id="MobiDB-lite"/>
    </source>
</evidence>
<feature type="transmembrane region" description="Helical" evidence="6">
    <location>
        <begin position="312"/>
        <end position="331"/>
    </location>
</feature>
<dbReference type="InterPro" id="IPR037185">
    <property type="entry name" value="EmrE-like"/>
</dbReference>
<dbReference type="PANTHER" id="PTHR12570">
    <property type="match status" value="1"/>
</dbReference>
<dbReference type="Gene3D" id="1.10.3730.20">
    <property type="match status" value="1"/>
</dbReference>